<dbReference type="EMBL" id="CASHTH010000219">
    <property type="protein sequence ID" value="CAI7994569.1"/>
    <property type="molecule type" value="Genomic_DNA"/>
</dbReference>
<accession>A0AA35QXM1</accession>
<protein>
    <submittedName>
        <fullName evidence="2">Uncharacterized protein</fullName>
    </submittedName>
</protein>
<evidence type="ECO:0000313" key="3">
    <source>
        <dbReference type="Proteomes" id="UP001174909"/>
    </source>
</evidence>
<organism evidence="2 3">
    <name type="scientific">Geodia barretti</name>
    <name type="common">Barrett's horny sponge</name>
    <dbReference type="NCBI Taxonomy" id="519541"/>
    <lineage>
        <taxon>Eukaryota</taxon>
        <taxon>Metazoa</taxon>
        <taxon>Porifera</taxon>
        <taxon>Demospongiae</taxon>
        <taxon>Heteroscleromorpha</taxon>
        <taxon>Tetractinellida</taxon>
        <taxon>Astrophorina</taxon>
        <taxon>Geodiidae</taxon>
        <taxon>Geodia</taxon>
    </lineage>
</organism>
<feature type="non-terminal residue" evidence="2">
    <location>
        <position position="70"/>
    </location>
</feature>
<keyword evidence="3" id="KW-1185">Reference proteome</keyword>
<sequence>MEHWQWFIPCYGALCIIFVYLDYKTKSKIVKLTLKCSPLLMLMLAVTKNLIVSSASTSPSAPGSTNKLYQ</sequence>
<dbReference type="AlphaFoldDB" id="A0AA35QXM1"/>
<keyword evidence="1" id="KW-0812">Transmembrane</keyword>
<comment type="caution">
    <text evidence="2">The sequence shown here is derived from an EMBL/GenBank/DDBJ whole genome shotgun (WGS) entry which is preliminary data.</text>
</comment>
<proteinExistence type="predicted"/>
<keyword evidence="1" id="KW-1133">Transmembrane helix</keyword>
<evidence type="ECO:0000256" key="1">
    <source>
        <dbReference type="SAM" id="Phobius"/>
    </source>
</evidence>
<evidence type="ECO:0000313" key="2">
    <source>
        <dbReference type="EMBL" id="CAI7994569.1"/>
    </source>
</evidence>
<keyword evidence="1" id="KW-0472">Membrane</keyword>
<gene>
    <name evidence="2" type="ORF">GBAR_LOCUS1500</name>
</gene>
<reference evidence="2" key="1">
    <citation type="submission" date="2023-03" db="EMBL/GenBank/DDBJ databases">
        <authorList>
            <person name="Steffen K."/>
            <person name="Cardenas P."/>
        </authorList>
    </citation>
    <scope>NUCLEOTIDE SEQUENCE</scope>
</reference>
<name>A0AA35QXM1_GEOBA</name>
<feature type="transmembrane region" description="Helical" evidence="1">
    <location>
        <begin position="6"/>
        <end position="23"/>
    </location>
</feature>
<dbReference type="Proteomes" id="UP001174909">
    <property type="component" value="Unassembled WGS sequence"/>
</dbReference>